<dbReference type="RefSeq" id="WP_248862476.1">
    <property type="nucleotide sequence ID" value="NZ_CP086322.1"/>
</dbReference>
<dbReference type="EMBL" id="CP086322">
    <property type="protein sequence ID" value="UQA91668.1"/>
    <property type="molecule type" value="Genomic_DNA"/>
</dbReference>
<proteinExistence type="predicted"/>
<organism evidence="1 2">
    <name type="scientific">Streptomyces halobius</name>
    <dbReference type="NCBI Taxonomy" id="2879846"/>
    <lineage>
        <taxon>Bacteria</taxon>
        <taxon>Bacillati</taxon>
        <taxon>Actinomycetota</taxon>
        <taxon>Actinomycetes</taxon>
        <taxon>Kitasatosporales</taxon>
        <taxon>Streptomycetaceae</taxon>
        <taxon>Streptomyces</taxon>
    </lineage>
</organism>
<dbReference type="Proteomes" id="UP000830115">
    <property type="component" value="Chromosome"/>
</dbReference>
<evidence type="ECO:0000313" key="1">
    <source>
        <dbReference type="EMBL" id="UQA91668.1"/>
    </source>
</evidence>
<reference evidence="1" key="1">
    <citation type="submission" date="2021-10" db="EMBL/GenBank/DDBJ databases">
        <title>Streptomyces nigrumlapis sp.nov.,an antimicrobial producing actinobacterium isolated from Black Gobi rocks.</title>
        <authorList>
            <person name="Wen Y."/>
            <person name="Zhang W."/>
            <person name="Liu X.G."/>
        </authorList>
    </citation>
    <scope>NUCLEOTIDE SEQUENCE</scope>
    <source>
        <strain evidence="1">ST13-2-2</strain>
    </source>
</reference>
<name>A0ABY4M376_9ACTN</name>
<accession>A0ABY4M376</accession>
<protein>
    <submittedName>
        <fullName evidence="1">Uncharacterized protein</fullName>
    </submittedName>
</protein>
<gene>
    <name evidence="1" type="ORF">K9S39_07140</name>
</gene>
<keyword evidence="2" id="KW-1185">Reference proteome</keyword>
<evidence type="ECO:0000313" key="2">
    <source>
        <dbReference type="Proteomes" id="UP000830115"/>
    </source>
</evidence>
<sequence length="281" mass="31495">MPLPSESGIYEVTPGMASSWFSFRATHPKLRSFSKSTAARYQADMEAGRWREATPEGLIFDTSGYVISAQHRLRAQANAGVTLKWRIFVNEPRDIAPYLEQARRRTAGDLIQVKYRTQLGAGARHLAALADGDRWGLPRYNKVSVVEVVDTYEKWPELGWFIADVARVQTDAGVPAGPHAAVLAQAARTGHRDKIPEWLRGIRTGENLSGGDPRLHLARRFRNGLQSLSQVNKRDYSYAVIAKAWNDYTTDVSMTMLTFRVGEPLPKVQGFDFNPHRKEAA</sequence>